<dbReference type="EMBL" id="CALBWS010000019">
    <property type="protein sequence ID" value="CAH2715778.1"/>
    <property type="molecule type" value="Genomic_DNA"/>
</dbReference>
<dbReference type="Pfam" id="PF10720">
    <property type="entry name" value="DUF2515"/>
    <property type="match status" value="1"/>
</dbReference>
<dbReference type="InterPro" id="IPR019658">
    <property type="entry name" value="DUF2515"/>
</dbReference>
<evidence type="ECO:0000313" key="1">
    <source>
        <dbReference type="EMBL" id="CAH2715778.1"/>
    </source>
</evidence>
<comment type="caution">
    <text evidence="1">The sequence shown here is derived from an EMBL/GenBank/DDBJ whole genome shotgun (WGS) entry which is preliminary data.</text>
</comment>
<proteinExistence type="predicted"/>
<sequence length="329" mass="39636">MNMNMNHLTIQEQTIIRQILRETSKKNIDNITRTNAYFTYFKQNPDIIWSFLASMVSRNGGWNMCDLVGTIFPHLLEAKTRKQLFLTYERANWLIFHDVFPQLLLYQYSTKINRPMFHLLPYFNVSEFIQKEWHRYWFETDRDRLTIALIINEQNVIQTPVIEHPVYKKKVFQSLIFSFQDWLHFSCVLFPTCGGEVYGASANGFKSLSKRINLGKRLASILFHPRLYPYFFEFAEETAHTGSRHDYEQYFKIKTNQNTPMLRMSFPVIAHHQHAYEDWSLKRRVSPTWLYIPARHRHSIHLTDWYFTKSNQLQFILSIQKLFQLKKWE</sequence>
<organism evidence="1 2">
    <name type="scientific">Neobacillus rhizosphaerae</name>
    <dbReference type="NCBI Taxonomy" id="2880965"/>
    <lineage>
        <taxon>Bacteria</taxon>
        <taxon>Bacillati</taxon>
        <taxon>Bacillota</taxon>
        <taxon>Bacilli</taxon>
        <taxon>Bacillales</taxon>
        <taxon>Bacillaceae</taxon>
        <taxon>Neobacillus</taxon>
    </lineage>
</organism>
<accession>A0ABM9EUH9</accession>
<dbReference type="Proteomes" id="UP000838308">
    <property type="component" value="Unassembled WGS sequence"/>
</dbReference>
<reference evidence="1" key="1">
    <citation type="submission" date="2022-04" db="EMBL/GenBank/DDBJ databases">
        <authorList>
            <person name="Criscuolo A."/>
        </authorList>
    </citation>
    <scope>NUCLEOTIDE SEQUENCE</scope>
    <source>
        <strain evidence="1">CIP111895</strain>
    </source>
</reference>
<name>A0ABM9EUH9_9BACI</name>
<dbReference type="RefSeq" id="WP_248736051.1">
    <property type="nucleotide sequence ID" value="NZ_CALBWS010000019.1"/>
</dbReference>
<evidence type="ECO:0000313" key="2">
    <source>
        <dbReference type="Proteomes" id="UP000838308"/>
    </source>
</evidence>
<protein>
    <recommendedName>
        <fullName evidence="3">DUF2515 domain-containing protein</fullName>
    </recommendedName>
</protein>
<evidence type="ECO:0008006" key="3">
    <source>
        <dbReference type="Google" id="ProtNLM"/>
    </source>
</evidence>
<keyword evidence="2" id="KW-1185">Reference proteome</keyword>
<gene>
    <name evidence="1" type="ORF">BACCIP111895_02962</name>
</gene>